<evidence type="ECO:0000313" key="5">
    <source>
        <dbReference type="Proteomes" id="UP000433050"/>
    </source>
</evidence>
<dbReference type="Pfam" id="PF02525">
    <property type="entry name" value="Flavodoxin_2"/>
    <property type="match status" value="1"/>
</dbReference>
<dbReference type="PANTHER" id="PTHR10204:SF34">
    <property type="entry name" value="NAD(P)H DEHYDROGENASE [QUINONE] 1 ISOFORM 1"/>
    <property type="match status" value="1"/>
</dbReference>
<dbReference type="InterPro" id="IPR029039">
    <property type="entry name" value="Flavoprotein-like_sf"/>
</dbReference>
<evidence type="ECO:0000256" key="2">
    <source>
        <dbReference type="ARBA" id="ARBA00023002"/>
    </source>
</evidence>
<dbReference type="GO" id="GO:0005829">
    <property type="term" value="C:cytosol"/>
    <property type="evidence" value="ECO:0007669"/>
    <property type="project" value="TreeGrafter"/>
</dbReference>
<feature type="domain" description="Flavodoxin-like fold" evidence="3">
    <location>
        <begin position="1"/>
        <end position="189"/>
    </location>
</feature>
<accession>A0A5S9PQL5</accession>
<gene>
    <name evidence="4" type="primary">kefF</name>
    <name evidence="4" type="ORF">STARVERO_03386</name>
</gene>
<dbReference type="EC" id="1.6.5.2" evidence="4"/>
<name>A0A5S9PQL5_9HYPH</name>
<dbReference type="InterPro" id="IPR003680">
    <property type="entry name" value="Flavodoxin_fold"/>
</dbReference>
<comment type="similarity">
    <text evidence="1">Belongs to the NAD(P)H dehydrogenase (quinone) family.</text>
</comment>
<dbReference type="Proteomes" id="UP000433050">
    <property type="component" value="Unassembled WGS sequence"/>
</dbReference>
<evidence type="ECO:0000256" key="1">
    <source>
        <dbReference type="ARBA" id="ARBA00006252"/>
    </source>
</evidence>
<dbReference type="InterPro" id="IPR051545">
    <property type="entry name" value="NAD(P)H_dehydrogenase_qn"/>
</dbReference>
<proteinExistence type="inferred from homology"/>
<keyword evidence="2 4" id="KW-0560">Oxidoreductase</keyword>
<dbReference type="EMBL" id="CACSAS010000001">
    <property type="protein sequence ID" value="CAA0106889.1"/>
    <property type="molecule type" value="Genomic_DNA"/>
</dbReference>
<dbReference type="PANTHER" id="PTHR10204">
    <property type="entry name" value="NAD P H OXIDOREDUCTASE-RELATED"/>
    <property type="match status" value="1"/>
</dbReference>
<organism evidence="4 5">
    <name type="scientific">Starkeya nomas</name>
    <dbReference type="NCBI Taxonomy" id="2666134"/>
    <lineage>
        <taxon>Bacteria</taxon>
        <taxon>Pseudomonadati</taxon>
        <taxon>Pseudomonadota</taxon>
        <taxon>Alphaproteobacteria</taxon>
        <taxon>Hyphomicrobiales</taxon>
        <taxon>Xanthobacteraceae</taxon>
        <taxon>Starkeya</taxon>
    </lineage>
</organism>
<dbReference type="GO" id="GO:0003955">
    <property type="term" value="F:NAD(P)H dehydrogenase (quinone) activity"/>
    <property type="evidence" value="ECO:0007669"/>
    <property type="project" value="UniProtKB-EC"/>
</dbReference>
<evidence type="ECO:0000259" key="3">
    <source>
        <dbReference type="Pfam" id="PF02525"/>
    </source>
</evidence>
<dbReference type="AlphaFoldDB" id="A0A5S9PQL5"/>
<keyword evidence="5" id="KW-1185">Reference proteome</keyword>
<sequence length="211" mass="23069">MHALIVISHPHPESLTHSTARKIAEGISASGTEHSFEIADLNAEGFDPRFNAADLAAHLRQGPPPADVSREQSRVDRADALVLVYPVYWWSMPGLLKGWIDRVFANGWAYDDSAYDEGADTGLVKKLGRLKVHLVAIGGASLGTYTRHGYLGAMRTQIDHGIFDYCGAHVAASELLIPSATEPAERQLETARALGRHLFARDRHPDMPKAI</sequence>
<dbReference type="SUPFAM" id="SSF52218">
    <property type="entry name" value="Flavoproteins"/>
    <property type="match status" value="1"/>
</dbReference>
<dbReference type="Gene3D" id="3.40.50.360">
    <property type="match status" value="1"/>
</dbReference>
<reference evidence="4 5" key="1">
    <citation type="submission" date="2019-12" db="EMBL/GenBank/DDBJ databases">
        <authorList>
            <person name="Reyes-Prieto M."/>
        </authorList>
    </citation>
    <scope>NUCLEOTIDE SEQUENCE [LARGE SCALE GENOMIC DNA]</scope>
    <source>
        <strain evidence="4">HF14-78462</strain>
    </source>
</reference>
<protein>
    <submittedName>
        <fullName evidence="4">Glutathione-regulated potassium-efflux system ancillary protein KefF</fullName>
        <ecNumber evidence="4">1.6.5.2</ecNumber>
    </submittedName>
</protein>
<dbReference type="RefSeq" id="WP_159600228.1">
    <property type="nucleotide sequence ID" value="NZ_CACSAS010000001.1"/>
</dbReference>
<evidence type="ECO:0000313" key="4">
    <source>
        <dbReference type="EMBL" id="CAA0106889.1"/>
    </source>
</evidence>